<dbReference type="AlphaFoldDB" id="A0A0F9XAF3"/>
<dbReference type="EMBL" id="LAZR01000126">
    <property type="protein sequence ID" value="KKN88643.1"/>
    <property type="molecule type" value="Genomic_DNA"/>
</dbReference>
<name>A0A0F9XAF3_9ZZZZ</name>
<proteinExistence type="predicted"/>
<gene>
    <name evidence="1" type="ORF">LCGC14_0245340</name>
</gene>
<accession>A0A0F9XAF3</accession>
<organism evidence="1">
    <name type="scientific">marine sediment metagenome</name>
    <dbReference type="NCBI Taxonomy" id="412755"/>
    <lineage>
        <taxon>unclassified sequences</taxon>
        <taxon>metagenomes</taxon>
        <taxon>ecological metagenomes</taxon>
    </lineage>
</organism>
<evidence type="ECO:0000313" key="1">
    <source>
        <dbReference type="EMBL" id="KKN88643.1"/>
    </source>
</evidence>
<reference evidence="1" key="1">
    <citation type="journal article" date="2015" name="Nature">
        <title>Complex archaea that bridge the gap between prokaryotes and eukaryotes.</title>
        <authorList>
            <person name="Spang A."/>
            <person name="Saw J.H."/>
            <person name="Jorgensen S.L."/>
            <person name="Zaremba-Niedzwiedzka K."/>
            <person name="Martijn J."/>
            <person name="Lind A.E."/>
            <person name="van Eijk R."/>
            <person name="Schleper C."/>
            <person name="Guy L."/>
            <person name="Ettema T.J."/>
        </authorList>
    </citation>
    <scope>NUCLEOTIDE SEQUENCE</scope>
</reference>
<protein>
    <submittedName>
        <fullName evidence="1">Uncharacterized protein</fullName>
    </submittedName>
</protein>
<comment type="caution">
    <text evidence="1">The sequence shown here is derived from an EMBL/GenBank/DDBJ whole genome shotgun (WGS) entry which is preliminary data.</text>
</comment>
<sequence>MALNDDIKTFAARIQYRLIELSGTRLDMEREGKKGHKSYSRNLYDCKKLWSVLRIVFSPTYSIVDEDDAQVYNFLDWTEEKIYIFIDRVTYLYRLNIVPYSMISGIDYTIVTGETVLVSGALPDGGAPSWIIAQDASGTAVWIEFPTIFQAPTELI</sequence>